<dbReference type="InterPro" id="IPR010730">
    <property type="entry name" value="HET"/>
</dbReference>
<keyword evidence="3" id="KW-1185">Reference proteome</keyword>
<dbReference type="OrthoDB" id="5347061at2759"/>
<protein>
    <recommendedName>
        <fullName evidence="1">Heterokaryon incompatibility domain-containing protein</fullName>
    </recommendedName>
</protein>
<sequence length="683" mass="76316">MYLKQKANLAISSLTESLRSLSLRSSDSTILSSKHPHTKLCYKCQALNIASLRNSNGFTHGTPGEILVAAKSGCPLCILLEKNFDLGPPSMPVRLHGIRRILPSNLSAHPNVGDIESIRVLNGCDRDVDNPFSHTLALLTTADDLAAKSLLRRPFIADFASEECSRLIKSWLNKCILCHPNCTINSPVMSRLPTRVIRVGAHDGLEPALFTPPAGYEGAYIALSYCWGRRKNILLTKEMTKLPNKSVIFPMPVLPKTLQDAVQITRNLGFEFLWIDSLCIIQEGDDGEDLRRECITMHEVYGSATLTIAAAAAGSVYEGIFQCPKTNPEMQSDCIIKYDLEDGSLGTASIVFENNQQGNDRINEPLNTRGWTFQERVLSPRTIVFYKDQVGWDCASILINSNGPLNPLTGHHKDSPGRLSDYLTSQQITRTRAASESEACMDYWRKSVEFYSRRNFTHDSDKLRAISGCAQWIKSKTGDNYLAGLWASDLRTQIFWYAEAPSSRQTLYRAPSWSWASVNGRIKFWHPDQIGNIDPVTTGLGSRTYPRIPLEVDDVRMTYSPTSNEFGDVVKGSLLIRGVLKSWKMGEGKVVATKSCMSEAGIYFDEDIDEILFCLHARGMEYFLFYPSPEDTSRYFALILRKIDDAFKRVGMAASSVEAFDLYKDVQGTGEFSLNCPRVVIIE</sequence>
<dbReference type="PANTHER" id="PTHR33112:SF16">
    <property type="entry name" value="HETEROKARYON INCOMPATIBILITY DOMAIN-CONTAINING PROTEIN"/>
    <property type="match status" value="1"/>
</dbReference>
<dbReference type="AlphaFoldDB" id="A0A4Z1J9M5"/>
<proteinExistence type="predicted"/>
<dbReference type="Proteomes" id="UP000297229">
    <property type="component" value="Unassembled WGS sequence"/>
</dbReference>
<gene>
    <name evidence="2" type="ORF">BELL_0839g00040</name>
</gene>
<organism evidence="2 3">
    <name type="scientific">Botrytis elliptica</name>
    <dbReference type="NCBI Taxonomy" id="278938"/>
    <lineage>
        <taxon>Eukaryota</taxon>
        <taxon>Fungi</taxon>
        <taxon>Dikarya</taxon>
        <taxon>Ascomycota</taxon>
        <taxon>Pezizomycotina</taxon>
        <taxon>Leotiomycetes</taxon>
        <taxon>Helotiales</taxon>
        <taxon>Sclerotiniaceae</taxon>
        <taxon>Botrytis</taxon>
    </lineage>
</organism>
<evidence type="ECO:0000259" key="1">
    <source>
        <dbReference type="Pfam" id="PF06985"/>
    </source>
</evidence>
<name>A0A4Z1J9M5_9HELO</name>
<dbReference type="STRING" id="278938.A0A4Z1J9M5"/>
<dbReference type="Pfam" id="PF06985">
    <property type="entry name" value="HET"/>
    <property type="match status" value="1"/>
</dbReference>
<accession>A0A4Z1J9M5</accession>
<evidence type="ECO:0000313" key="3">
    <source>
        <dbReference type="Proteomes" id="UP000297229"/>
    </source>
</evidence>
<dbReference type="EMBL" id="PQXM01000837">
    <property type="protein sequence ID" value="TGO68240.1"/>
    <property type="molecule type" value="Genomic_DNA"/>
</dbReference>
<evidence type="ECO:0000313" key="2">
    <source>
        <dbReference type="EMBL" id="TGO68240.1"/>
    </source>
</evidence>
<reference evidence="2 3" key="1">
    <citation type="submission" date="2017-12" db="EMBL/GenBank/DDBJ databases">
        <title>Comparative genomics of Botrytis spp.</title>
        <authorList>
            <person name="Valero-Jimenez C.A."/>
            <person name="Tapia P."/>
            <person name="Veloso J."/>
            <person name="Silva-Moreno E."/>
            <person name="Staats M."/>
            <person name="Valdes J.H."/>
            <person name="Van Kan J.A.L."/>
        </authorList>
    </citation>
    <scope>NUCLEOTIDE SEQUENCE [LARGE SCALE GENOMIC DNA]</scope>
    <source>
        <strain evidence="2 3">Be9601</strain>
    </source>
</reference>
<feature type="domain" description="Heterokaryon incompatibility" evidence="1">
    <location>
        <begin position="220"/>
        <end position="375"/>
    </location>
</feature>
<dbReference type="PANTHER" id="PTHR33112">
    <property type="entry name" value="DOMAIN PROTEIN, PUTATIVE-RELATED"/>
    <property type="match status" value="1"/>
</dbReference>
<comment type="caution">
    <text evidence="2">The sequence shown here is derived from an EMBL/GenBank/DDBJ whole genome shotgun (WGS) entry which is preliminary data.</text>
</comment>